<gene>
    <name evidence="2" type="ORF">Vqi01_28570</name>
</gene>
<organism evidence="2 3">
    <name type="scientific">Micromonospora qiuiae</name>
    <dbReference type="NCBI Taxonomy" id="502268"/>
    <lineage>
        <taxon>Bacteria</taxon>
        <taxon>Bacillati</taxon>
        <taxon>Actinomycetota</taxon>
        <taxon>Actinomycetes</taxon>
        <taxon>Micromonosporales</taxon>
        <taxon>Micromonosporaceae</taxon>
        <taxon>Micromonospora</taxon>
    </lineage>
</organism>
<dbReference type="EMBL" id="BOPC01000036">
    <property type="protein sequence ID" value="GIJ27695.1"/>
    <property type="molecule type" value="Genomic_DNA"/>
</dbReference>
<evidence type="ECO:0000313" key="2">
    <source>
        <dbReference type="EMBL" id="GIJ27695.1"/>
    </source>
</evidence>
<keyword evidence="3" id="KW-1185">Reference proteome</keyword>
<reference evidence="2 3" key="1">
    <citation type="submission" date="2021-01" db="EMBL/GenBank/DDBJ databases">
        <title>Whole genome shotgun sequence of Verrucosispora qiuiae NBRC 106684.</title>
        <authorList>
            <person name="Komaki H."/>
            <person name="Tamura T."/>
        </authorList>
    </citation>
    <scope>NUCLEOTIDE SEQUENCE [LARGE SCALE GENOMIC DNA]</scope>
    <source>
        <strain evidence="2 3">NBRC 106684</strain>
    </source>
</reference>
<sequence length="113" mass="12762">MRGVHTGNRQGGGSRHSGTPAPKTPRFVTFPWDAATRGFNRRGYPDPPQPVPLTDRDTPIRRNPCPLDRPSTPTCGKPRRSPPQAQLHHAWTRFAVKLLPDFVKKGPFYLTRR</sequence>
<comment type="caution">
    <text evidence="2">The sequence shown here is derived from an EMBL/GenBank/DDBJ whole genome shotgun (WGS) entry which is preliminary data.</text>
</comment>
<feature type="region of interest" description="Disordered" evidence="1">
    <location>
        <begin position="1"/>
        <end position="84"/>
    </location>
</feature>
<protein>
    <submittedName>
        <fullName evidence="2">Uncharacterized protein</fullName>
    </submittedName>
</protein>
<name>A0ABQ4JCK4_9ACTN</name>
<dbReference type="Proteomes" id="UP000653076">
    <property type="component" value="Unassembled WGS sequence"/>
</dbReference>
<proteinExistence type="predicted"/>
<evidence type="ECO:0000256" key="1">
    <source>
        <dbReference type="SAM" id="MobiDB-lite"/>
    </source>
</evidence>
<accession>A0ABQ4JCK4</accession>
<evidence type="ECO:0000313" key="3">
    <source>
        <dbReference type="Proteomes" id="UP000653076"/>
    </source>
</evidence>